<feature type="transmembrane region" description="Helical" evidence="7">
    <location>
        <begin position="76"/>
        <end position="97"/>
    </location>
</feature>
<dbReference type="GO" id="GO:0071916">
    <property type="term" value="F:dipeptide transmembrane transporter activity"/>
    <property type="evidence" value="ECO:0007669"/>
    <property type="project" value="TreeGrafter"/>
</dbReference>
<dbReference type="GO" id="GO:0005886">
    <property type="term" value="C:plasma membrane"/>
    <property type="evidence" value="ECO:0007669"/>
    <property type="project" value="UniProtKB-SubCell"/>
</dbReference>
<feature type="transmembrane region" description="Helical" evidence="7">
    <location>
        <begin position="256"/>
        <end position="279"/>
    </location>
</feature>
<evidence type="ECO:0000313" key="9">
    <source>
        <dbReference type="EMBL" id="MBJ6723593.1"/>
    </source>
</evidence>
<evidence type="ECO:0000256" key="1">
    <source>
        <dbReference type="ARBA" id="ARBA00004651"/>
    </source>
</evidence>
<evidence type="ECO:0000313" key="10">
    <source>
        <dbReference type="Proteomes" id="UP000636888"/>
    </source>
</evidence>
<dbReference type="PANTHER" id="PTHR43163">
    <property type="entry name" value="DIPEPTIDE TRANSPORT SYSTEM PERMEASE PROTEIN DPPB-RELATED"/>
    <property type="match status" value="1"/>
</dbReference>
<dbReference type="Pfam" id="PF00528">
    <property type="entry name" value="BPD_transp_1"/>
    <property type="match status" value="1"/>
</dbReference>
<name>A0A8J7JAW3_9BACT</name>
<keyword evidence="5 7" id="KW-1133">Transmembrane helix</keyword>
<keyword evidence="3" id="KW-1003">Cell membrane</keyword>
<feature type="transmembrane region" description="Helical" evidence="7">
    <location>
        <begin position="156"/>
        <end position="175"/>
    </location>
</feature>
<dbReference type="CDD" id="cd06261">
    <property type="entry name" value="TM_PBP2"/>
    <property type="match status" value="1"/>
</dbReference>
<dbReference type="InterPro" id="IPR000515">
    <property type="entry name" value="MetI-like"/>
</dbReference>
<evidence type="ECO:0000256" key="6">
    <source>
        <dbReference type="ARBA" id="ARBA00023136"/>
    </source>
</evidence>
<dbReference type="PROSITE" id="PS50928">
    <property type="entry name" value="ABC_TM1"/>
    <property type="match status" value="1"/>
</dbReference>
<dbReference type="EMBL" id="JAEMHM010000002">
    <property type="protein sequence ID" value="MBJ6723593.1"/>
    <property type="molecule type" value="Genomic_DNA"/>
</dbReference>
<feature type="transmembrane region" description="Helical" evidence="7">
    <location>
        <begin position="211"/>
        <end position="236"/>
    </location>
</feature>
<dbReference type="InterPro" id="IPR035906">
    <property type="entry name" value="MetI-like_sf"/>
</dbReference>
<evidence type="ECO:0000256" key="2">
    <source>
        <dbReference type="ARBA" id="ARBA00022448"/>
    </source>
</evidence>
<comment type="caution">
    <text evidence="9">The sequence shown here is derived from an EMBL/GenBank/DDBJ whole genome shotgun (WGS) entry which is preliminary data.</text>
</comment>
<evidence type="ECO:0000256" key="4">
    <source>
        <dbReference type="ARBA" id="ARBA00022692"/>
    </source>
</evidence>
<protein>
    <submittedName>
        <fullName evidence="9">ABC transporter permease</fullName>
    </submittedName>
</protein>
<feature type="domain" description="ABC transmembrane type-1" evidence="8">
    <location>
        <begin position="70"/>
        <end position="279"/>
    </location>
</feature>
<keyword evidence="4 7" id="KW-0812">Transmembrane</keyword>
<keyword evidence="6 7" id="KW-0472">Membrane</keyword>
<accession>A0A8J7JAW3</accession>
<dbReference type="SUPFAM" id="SSF161098">
    <property type="entry name" value="MetI-like"/>
    <property type="match status" value="1"/>
</dbReference>
<comment type="subcellular location">
    <subcellularLocation>
        <location evidence="1 7">Cell membrane</location>
        <topology evidence="1 7">Multi-pass membrane protein</topology>
    </subcellularLocation>
</comment>
<gene>
    <name evidence="9" type="ORF">JFN93_02620</name>
</gene>
<evidence type="ECO:0000256" key="5">
    <source>
        <dbReference type="ARBA" id="ARBA00022989"/>
    </source>
</evidence>
<dbReference type="PANTHER" id="PTHR43163:SF6">
    <property type="entry name" value="DIPEPTIDE TRANSPORT SYSTEM PERMEASE PROTEIN DPPB-RELATED"/>
    <property type="match status" value="1"/>
</dbReference>
<feature type="transmembrane region" description="Helical" evidence="7">
    <location>
        <begin position="109"/>
        <end position="136"/>
    </location>
</feature>
<evidence type="ECO:0000256" key="7">
    <source>
        <dbReference type="RuleBase" id="RU363032"/>
    </source>
</evidence>
<dbReference type="Proteomes" id="UP000636888">
    <property type="component" value="Unassembled WGS sequence"/>
</dbReference>
<comment type="similarity">
    <text evidence="7">Belongs to the binding-protein-dependent transport system permease family.</text>
</comment>
<organism evidence="9 10">
    <name type="scientific">Geomesophilobacter sediminis</name>
    <dbReference type="NCBI Taxonomy" id="2798584"/>
    <lineage>
        <taxon>Bacteria</taxon>
        <taxon>Pseudomonadati</taxon>
        <taxon>Thermodesulfobacteriota</taxon>
        <taxon>Desulfuromonadia</taxon>
        <taxon>Geobacterales</taxon>
        <taxon>Geobacteraceae</taxon>
        <taxon>Geomesophilobacter</taxon>
    </lineage>
</organism>
<dbReference type="Gene3D" id="1.10.3720.10">
    <property type="entry name" value="MetI-like"/>
    <property type="match status" value="1"/>
</dbReference>
<dbReference type="AlphaFoldDB" id="A0A8J7JAW3"/>
<keyword evidence="2 7" id="KW-0813">Transport</keyword>
<keyword evidence="10" id="KW-1185">Reference proteome</keyword>
<evidence type="ECO:0000256" key="3">
    <source>
        <dbReference type="ARBA" id="ARBA00022475"/>
    </source>
</evidence>
<proteinExistence type="inferred from homology"/>
<evidence type="ECO:0000259" key="8">
    <source>
        <dbReference type="PROSITE" id="PS50928"/>
    </source>
</evidence>
<reference evidence="9" key="1">
    <citation type="submission" date="2020-12" db="EMBL/GenBank/DDBJ databases">
        <title>Geomonas sp. Red875, isolated from river sediment.</title>
        <authorList>
            <person name="Xu Z."/>
            <person name="Zhang Z."/>
            <person name="Masuda Y."/>
            <person name="Itoh H."/>
            <person name="Senoo K."/>
        </authorList>
    </citation>
    <scope>NUCLEOTIDE SEQUENCE</scope>
    <source>
        <strain evidence="9">Red875</strain>
    </source>
</reference>
<sequence>MLDHMPVSIEHEITGRFATEADVRSLREQLGLNASLPVRYGRWLSGALRGELGRSLSTGEPVGQALAASLPVTLELLLLAQLLALALALPVGIAAAWRPGSWWDRLSGTIGFGLASLPPFALAVVLMFLFSLRLRWLPATGFTPLSVGWWQNLRGLLLPALSIALVEWVTLMQVLRSDLIATLQEDFILLARAKGLPGWRIMFRHALRPSCFSLITLVGLHGGNLLGGAVLIENIFSLPGLGRLLLTGLFSQDYPVVAGCVLVIALGYVLVTFSVDLCYGALDPRLRREGADG</sequence>